<accession>A0A9D4E7E2</accession>
<dbReference type="InterPro" id="IPR013288">
    <property type="entry name" value="Cyt_c_oxidase_su4"/>
</dbReference>
<dbReference type="GO" id="GO:0006123">
    <property type="term" value="P:mitochondrial electron transport, cytochrome c to oxygen"/>
    <property type="evidence" value="ECO:0007669"/>
    <property type="project" value="InterPro"/>
</dbReference>
<keyword evidence="6 10" id="KW-1133">Transmembrane helix</keyword>
<keyword evidence="12" id="KW-1185">Reference proteome</keyword>
<dbReference type="AlphaFoldDB" id="A0A9D4E7E2"/>
<dbReference type="GO" id="GO:0045277">
    <property type="term" value="C:respiratory chain complex IV"/>
    <property type="evidence" value="ECO:0007669"/>
    <property type="project" value="InterPro"/>
</dbReference>
<sequence>MLSRIPAKAVVHINTRALSQSAPRLTTAVTRVDALVEKSTSQPDSSKISQAIKDLWYPQIGNRDIVGPSIWTSHDYHDTPDQPYPAVRFAENTSEVLALRAKEKGDWNSLTMEEKKQLYRNSFRQTFAEMNAPTGSYKRIFIHVFYIVGFSILYQLYFSLTCVPPKARAYSEEIETGRMQRMVMMGMNPVAGLASKYDYEKNEWKK</sequence>
<evidence type="ECO:0000256" key="2">
    <source>
        <dbReference type="ARBA" id="ARBA00008135"/>
    </source>
</evidence>
<keyword evidence="5" id="KW-0809">Transit peptide</keyword>
<dbReference type="GO" id="GO:0016491">
    <property type="term" value="F:oxidoreductase activity"/>
    <property type="evidence" value="ECO:0007669"/>
    <property type="project" value="UniProtKB-KW"/>
</dbReference>
<dbReference type="EMBL" id="JAIWYP010000009">
    <property type="protein sequence ID" value="KAH3774488.1"/>
    <property type="molecule type" value="Genomic_DNA"/>
</dbReference>
<evidence type="ECO:0000256" key="6">
    <source>
        <dbReference type="ARBA" id="ARBA00022989"/>
    </source>
</evidence>
<evidence type="ECO:0000256" key="5">
    <source>
        <dbReference type="ARBA" id="ARBA00022946"/>
    </source>
</evidence>
<proteinExistence type="inferred from homology"/>
<dbReference type="PANTHER" id="PTHR10707:SF10">
    <property type="entry name" value="CYTOCHROME C OXIDASE SUBUNIT 4"/>
    <property type="match status" value="1"/>
</dbReference>
<reference evidence="11" key="1">
    <citation type="journal article" date="2019" name="bioRxiv">
        <title>The Genome of the Zebra Mussel, Dreissena polymorpha: A Resource for Invasive Species Research.</title>
        <authorList>
            <person name="McCartney M.A."/>
            <person name="Auch B."/>
            <person name="Kono T."/>
            <person name="Mallez S."/>
            <person name="Zhang Y."/>
            <person name="Obille A."/>
            <person name="Becker A."/>
            <person name="Abrahante J.E."/>
            <person name="Garbe J."/>
            <person name="Badalamenti J.P."/>
            <person name="Herman A."/>
            <person name="Mangelson H."/>
            <person name="Liachko I."/>
            <person name="Sullivan S."/>
            <person name="Sone E.D."/>
            <person name="Koren S."/>
            <person name="Silverstein K.A.T."/>
            <person name="Beckman K.B."/>
            <person name="Gohl D.M."/>
        </authorList>
    </citation>
    <scope>NUCLEOTIDE SEQUENCE</scope>
    <source>
        <strain evidence="11">Duluth1</strain>
        <tissue evidence="11">Whole animal</tissue>
    </source>
</reference>
<dbReference type="PRINTS" id="PR01873">
    <property type="entry name" value="CYTCOXIDASE4"/>
</dbReference>
<dbReference type="Proteomes" id="UP000828390">
    <property type="component" value="Unassembled WGS sequence"/>
</dbReference>
<keyword evidence="3 10" id="KW-0812">Transmembrane</keyword>
<evidence type="ECO:0000256" key="10">
    <source>
        <dbReference type="RuleBase" id="RU367145"/>
    </source>
</evidence>
<evidence type="ECO:0000256" key="4">
    <source>
        <dbReference type="ARBA" id="ARBA00022792"/>
    </source>
</evidence>
<comment type="function">
    <text evidence="10">Component of the cytochrome c oxidase, the last enzyme in the mitochondrial electron transport chain which drives oxidative phosphorylation.</text>
</comment>
<dbReference type="InterPro" id="IPR036639">
    <property type="entry name" value="Cyt_c_oxidase_su4_sf"/>
</dbReference>
<dbReference type="OrthoDB" id="186013at2759"/>
<dbReference type="Pfam" id="PF02936">
    <property type="entry name" value="COX4"/>
    <property type="match status" value="1"/>
</dbReference>
<comment type="caution">
    <text evidence="11">The sequence shown here is derived from an EMBL/GenBank/DDBJ whole genome shotgun (WGS) entry which is preliminary data.</text>
</comment>
<dbReference type="CDD" id="cd00922">
    <property type="entry name" value="Cyt_c_Oxidase_IV"/>
    <property type="match status" value="1"/>
</dbReference>
<dbReference type="GO" id="GO:0005743">
    <property type="term" value="C:mitochondrial inner membrane"/>
    <property type="evidence" value="ECO:0007669"/>
    <property type="project" value="UniProtKB-SubCell"/>
</dbReference>
<gene>
    <name evidence="11" type="ORF">DPMN_175870</name>
</gene>
<keyword evidence="4 10" id="KW-0999">Mitochondrion inner membrane</keyword>
<evidence type="ECO:0000256" key="1">
    <source>
        <dbReference type="ARBA" id="ARBA00004434"/>
    </source>
</evidence>
<evidence type="ECO:0000256" key="9">
    <source>
        <dbReference type="ARBA" id="ARBA00023136"/>
    </source>
</evidence>
<evidence type="ECO:0000256" key="8">
    <source>
        <dbReference type="ARBA" id="ARBA00023128"/>
    </source>
</evidence>
<evidence type="ECO:0000256" key="3">
    <source>
        <dbReference type="ARBA" id="ARBA00022692"/>
    </source>
</evidence>
<dbReference type="Gene3D" id="1.10.442.10">
    <property type="entry name" value="Cytochrome c oxidase subunit IV"/>
    <property type="match status" value="1"/>
</dbReference>
<evidence type="ECO:0000313" key="12">
    <source>
        <dbReference type="Proteomes" id="UP000828390"/>
    </source>
</evidence>
<dbReference type="PANTHER" id="PTHR10707">
    <property type="entry name" value="CYTOCHROME C OXIDASE SUBUNIT IV"/>
    <property type="match status" value="1"/>
</dbReference>
<name>A0A9D4E7E2_DREPO</name>
<protein>
    <recommendedName>
        <fullName evidence="10">Cytochrome c oxidase subunit 4</fullName>
    </recommendedName>
</protein>
<dbReference type="FunFam" id="1.10.442.10:FF:000001">
    <property type="entry name" value="Cytochrome c oxidase subunit 4 isoform 1"/>
    <property type="match status" value="1"/>
</dbReference>
<comment type="subcellular location">
    <subcellularLocation>
        <location evidence="1 10">Mitochondrion inner membrane</location>
        <topology evidence="1 10">Single-pass membrane protein</topology>
    </subcellularLocation>
</comment>
<comment type="similarity">
    <text evidence="2 10">Belongs to the cytochrome c oxidase IV family.</text>
</comment>
<organism evidence="11 12">
    <name type="scientific">Dreissena polymorpha</name>
    <name type="common">Zebra mussel</name>
    <name type="synonym">Mytilus polymorpha</name>
    <dbReference type="NCBI Taxonomy" id="45954"/>
    <lineage>
        <taxon>Eukaryota</taxon>
        <taxon>Metazoa</taxon>
        <taxon>Spiralia</taxon>
        <taxon>Lophotrochozoa</taxon>
        <taxon>Mollusca</taxon>
        <taxon>Bivalvia</taxon>
        <taxon>Autobranchia</taxon>
        <taxon>Heteroconchia</taxon>
        <taxon>Euheterodonta</taxon>
        <taxon>Imparidentia</taxon>
        <taxon>Neoheterodontei</taxon>
        <taxon>Myida</taxon>
        <taxon>Dreissenoidea</taxon>
        <taxon>Dreissenidae</taxon>
        <taxon>Dreissena</taxon>
    </lineage>
</organism>
<evidence type="ECO:0000313" key="11">
    <source>
        <dbReference type="EMBL" id="KAH3774488.1"/>
    </source>
</evidence>
<dbReference type="InterPro" id="IPR004203">
    <property type="entry name" value="Cyt_c_oxidase_su4_fam"/>
</dbReference>
<evidence type="ECO:0000256" key="7">
    <source>
        <dbReference type="ARBA" id="ARBA00023002"/>
    </source>
</evidence>
<comment type="subunit">
    <text evidence="10">Component of the cytochrome c oxidase (complex IV, CIV), a multisubunit enzyme composed of 14 subunits.</text>
</comment>
<dbReference type="SUPFAM" id="SSF81406">
    <property type="entry name" value="Mitochondrial cytochrome c oxidase subunit IV"/>
    <property type="match status" value="1"/>
</dbReference>
<keyword evidence="8 10" id="KW-0496">Mitochondrion</keyword>
<feature type="transmembrane region" description="Helical" evidence="10">
    <location>
        <begin position="140"/>
        <end position="158"/>
    </location>
</feature>
<keyword evidence="9 10" id="KW-0472">Membrane</keyword>
<reference evidence="11" key="2">
    <citation type="submission" date="2020-11" db="EMBL/GenBank/DDBJ databases">
        <authorList>
            <person name="McCartney M.A."/>
            <person name="Auch B."/>
            <person name="Kono T."/>
            <person name="Mallez S."/>
            <person name="Becker A."/>
            <person name="Gohl D.M."/>
            <person name="Silverstein K.A.T."/>
            <person name="Koren S."/>
            <person name="Bechman K.B."/>
            <person name="Herman A."/>
            <person name="Abrahante J.E."/>
            <person name="Garbe J."/>
        </authorList>
    </citation>
    <scope>NUCLEOTIDE SEQUENCE</scope>
    <source>
        <strain evidence="11">Duluth1</strain>
        <tissue evidence="11">Whole animal</tissue>
    </source>
</reference>
<keyword evidence="7" id="KW-0560">Oxidoreductase</keyword>
<comment type="pathway">
    <text evidence="10">Energy metabolism; oxidative phosphorylation.</text>
</comment>